<name>A0A846X9M4_9NOCA</name>
<feature type="region of interest" description="Disordered" evidence="1">
    <location>
        <begin position="205"/>
        <end position="238"/>
    </location>
</feature>
<protein>
    <submittedName>
        <fullName evidence="2">MarR family transcriptional regulator</fullName>
    </submittedName>
</protein>
<dbReference type="EMBL" id="JAAXOO010000001">
    <property type="protein sequence ID" value="NKY31719.1"/>
    <property type="molecule type" value="Genomic_DNA"/>
</dbReference>
<comment type="caution">
    <text evidence="2">The sequence shown here is derived from an EMBL/GenBank/DDBJ whole genome shotgun (WGS) entry which is preliminary data.</text>
</comment>
<proteinExistence type="predicted"/>
<sequence>MGIELADELQRLEDEGSTGVLHTGDGVFHLTDGAIASAECARTTGLDRLAAEAGVTGADDWQSAAVGDPGPMIGSPLFETLALLSVFDAAYFLLSDPVPAEFRPAPPHWLAPVCRIRPRVLVRECERRGDPHSGPWPAQLVDLAPVVPVRRVRRNRVVLTGGQAEVLAAAGTHRTVTVIARDLGRTAYGCLEAVRDLTAAGLIEPPEDGRAQAAPRHAAEPALRRRVRPAVPVPDDGEWEPVDQELLLRLRSALEDLA</sequence>
<dbReference type="Proteomes" id="UP000565715">
    <property type="component" value="Unassembled WGS sequence"/>
</dbReference>
<gene>
    <name evidence="2" type="ORF">HGA13_01335</name>
</gene>
<evidence type="ECO:0000256" key="1">
    <source>
        <dbReference type="SAM" id="MobiDB-lite"/>
    </source>
</evidence>
<keyword evidence="3" id="KW-1185">Reference proteome</keyword>
<dbReference type="RefSeq" id="WP_068035255.1">
    <property type="nucleotide sequence ID" value="NZ_JAAXOO010000001.1"/>
</dbReference>
<evidence type="ECO:0000313" key="3">
    <source>
        <dbReference type="Proteomes" id="UP000565715"/>
    </source>
</evidence>
<reference evidence="2 3" key="1">
    <citation type="submission" date="2020-04" db="EMBL/GenBank/DDBJ databases">
        <title>MicrobeNet Type strains.</title>
        <authorList>
            <person name="Nicholson A.C."/>
        </authorList>
    </citation>
    <scope>NUCLEOTIDE SEQUENCE [LARGE SCALE GENOMIC DNA]</scope>
    <source>
        <strain evidence="2 3">DSM 45078</strain>
    </source>
</reference>
<organism evidence="2 3">
    <name type="scientific">Nocardia speluncae</name>
    <dbReference type="NCBI Taxonomy" id="419477"/>
    <lineage>
        <taxon>Bacteria</taxon>
        <taxon>Bacillati</taxon>
        <taxon>Actinomycetota</taxon>
        <taxon>Actinomycetes</taxon>
        <taxon>Mycobacteriales</taxon>
        <taxon>Nocardiaceae</taxon>
        <taxon>Nocardia</taxon>
    </lineage>
</organism>
<dbReference type="AlphaFoldDB" id="A0A846X9M4"/>
<evidence type="ECO:0000313" key="2">
    <source>
        <dbReference type="EMBL" id="NKY31719.1"/>
    </source>
</evidence>
<accession>A0A846X9M4</accession>